<reference evidence="1 2" key="1">
    <citation type="submission" date="2017-07" db="EMBL/GenBank/DDBJ databases">
        <title>Phylogenetic study on the rhizospheric bacterium Ochrobactrum sp. A44.</title>
        <authorList>
            <person name="Krzyzanowska D.M."/>
            <person name="Ossowicki A."/>
            <person name="Rajewska M."/>
            <person name="Maciag T."/>
            <person name="Kaczynski Z."/>
            <person name="Czerwicka M."/>
            <person name="Jafra S."/>
        </authorList>
    </citation>
    <scope>NUCLEOTIDE SEQUENCE [LARGE SCALE GENOMIC DNA]</scope>
    <source>
        <strain evidence="1 2">PR17</strain>
    </source>
</reference>
<name>A0A256F8S7_9HYPH</name>
<accession>A0A256F8S7</accession>
<protein>
    <submittedName>
        <fullName evidence="1">Uncharacterized protein</fullName>
    </submittedName>
</protein>
<organism evidence="1 2">
    <name type="scientific">Brucella rhizosphaerae</name>
    <dbReference type="NCBI Taxonomy" id="571254"/>
    <lineage>
        <taxon>Bacteria</taxon>
        <taxon>Pseudomonadati</taxon>
        <taxon>Pseudomonadota</taxon>
        <taxon>Alphaproteobacteria</taxon>
        <taxon>Hyphomicrobiales</taxon>
        <taxon>Brucellaceae</taxon>
        <taxon>Brucella/Ochrobactrum group</taxon>
        <taxon>Brucella</taxon>
    </lineage>
</organism>
<sequence length="47" mass="5783">MRPKPLIATRTAIFSNSPERVLHMQWLDKTVEGVWEQLHWKRKRRRV</sequence>
<evidence type="ECO:0000313" key="1">
    <source>
        <dbReference type="EMBL" id="OYR11242.1"/>
    </source>
</evidence>
<dbReference type="EMBL" id="NNRK01000033">
    <property type="protein sequence ID" value="OYR11242.1"/>
    <property type="molecule type" value="Genomic_DNA"/>
</dbReference>
<comment type="caution">
    <text evidence="1">The sequence shown here is derived from an EMBL/GenBank/DDBJ whole genome shotgun (WGS) entry which is preliminary data.</text>
</comment>
<dbReference type="Proteomes" id="UP000216345">
    <property type="component" value="Unassembled WGS sequence"/>
</dbReference>
<dbReference type="AlphaFoldDB" id="A0A256F8S7"/>
<keyword evidence="2" id="KW-1185">Reference proteome</keyword>
<evidence type="ECO:0000313" key="2">
    <source>
        <dbReference type="Proteomes" id="UP000216345"/>
    </source>
</evidence>
<proteinExistence type="predicted"/>
<gene>
    <name evidence="1" type="ORF">CEV32_1540</name>
</gene>